<dbReference type="Pfam" id="PF08281">
    <property type="entry name" value="Sigma70_r4_2"/>
    <property type="match status" value="1"/>
</dbReference>
<dbReference type="InterPro" id="IPR013249">
    <property type="entry name" value="RNA_pol_sigma70_r4_t2"/>
</dbReference>
<dbReference type="Proteomes" id="UP000283469">
    <property type="component" value="Unassembled WGS sequence"/>
</dbReference>
<dbReference type="GO" id="GO:0016987">
    <property type="term" value="F:sigma factor activity"/>
    <property type="evidence" value="ECO:0007669"/>
    <property type="project" value="InterPro"/>
</dbReference>
<gene>
    <name evidence="2" type="ORF">D0Z70_23205</name>
</gene>
<dbReference type="InterPro" id="IPR036388">
    <property type="entry name" value="WH-like_DNA-bd_sf"/>
</dbReference>
<comment type="caution">
    <text evidence="2">The sequence shown here is derived from an EMBL/GenBank/DDBJ whole genome shotgun (WGS) entry which is preliminary data.</text>
</comment>
<dbReference type="GO" id="GO:0003677">
    <property type="term" value="F:DNA binding"/>
    <property type="evidence" value="ECO:0007669"/>
    <property type="project" value="InterPro"/>
</dbReference>
<dbReference type="GO" id="GO:0006352">
    <property type="term" value="P:DNA-templated transcription initiation"/>
    <property type="evidence" value="ECO:0007669"/>
    <property type="project" value="InterPro"/>
</dbReference>
<proteinExistence type="predicted"/>
<keyword evidence="3" id="KW-1185">Reference proteome</keyword>
<accession>A0A418YJI6</accession>
<dbReference type="RefSeq" id="WP_043150395.1">
    <property type="nucleotide sequence ID" value="NZ_QVRA01000045.1"/>
</dbReference>
<name>A0A418YJI6_9SPHN</name>
<feature type="domain" description="RNA polymerase sigma factor 70 region 4 type 2" evidence="1">
    <location>
        <begin position="72"/>
        <end position="118"/>
    </location>
</feature>
<protein>
    <recommendedName>
        <fullName evidence="1">RNA polymerase sigma factor 70 region 4 type 2 domain-containing protein</fullName>
    </recommendedName>
</protein>
<dbReference type="OrthoDB" id="7473894at2"/>
<organism evidence="2 3">
    <name type="scientific">Sphingobium terrigena</name>
    <dbReference type="NCBI Taxonomy" id="2304063"/>
    <lineage>
        <taxon>Bacteria</taxon>
        <taxon>Pseudomonadati</taxon>
        <taxon>Pseudomonadota</taxon>
        <taxon>Alphaproteobacteria</taxon>
        <taxon>Sphingomonadales</taxon>
        <taxon>Sphingomonadaceae</taxon>
        <taxon>Sphingobium</taxon>
    </lineage>
</organism>
<dbReference type="Gene3D" id="1.10.10.10">
    <property type="entry name" value="Winged helix-like DNA-binding domain superfamily/Winged helix DNA-binding domain"/>
    <property type="match status" value="1"/>
</dbReference>
<dbReference type="InterPro" id="IPR013324">
    <property type="entry name" value="RNA_pol_sigma_r3/r4-like"/>
</dbReference>
<reference evidence="2 3" key="1">
    <citation type="submission" date="2018-08" db="EMBL/GenBank/DDBJ databases">
        <title>Sphingobium sp. EO9.</title>
        <authorList>
            <person name="Park Y."/>
            <person name="Kim K.H."/>
            <person name="Jeon C.O."/>
        </authorList>
    </citation>
    <scope>NUCLEOTIDE SEQUENCE [LARGE SCALE GENOMIC DNA]</scope>
    <source>
        <strain evidence="2 3">EO9</strain>
    </source>
</reference>
<dbReference type="AlphaFoldDB" id="A0A418YJI6"/>
<dbReference type="EMBL" id="QVRA01000045">
    <property type="protein sequence ID" value="RJG51149.1"/>
    <property type="molecule type" value="Genomic_DNA"/>
</dbReference>
<evidence type="ECO:0000313" key="2">
    <source>
        <dbReference type="EMBL" id="RJG51149.1"/>
    </source>
</evidence>
<sequence>MNALIVRLARHIFTCLRCRRDEALMGTIFAWLDDQEQADQDELLPKQQSQDRSAWYYDQSALSSDKTDMTARCAEHMPTLTRLFLLLRVPYAMQIDDIARTFEIRPRRVRRHLRRAVAILARDRH</sequence>
<dbReference type="SUPFAM" id="SSF88659">
    <property type="entry name" value="Sigma3 and sigma4 domains of RNA polymerase sigma factors"/>
    <property type="match status" value="1"/>
</dbReference>
<evidence type="ECO:0000259" key="1">
    <source>
        <dbReference type="Pfam" id="PF08281"/>
    </source>
</evidence>
<evidence type="ECO:0000313" key="3">
    <source>
        <dbReference type="Proteomes" id="UP000283469"/>
    </source>
</evidence>